<dbReference type="GO" id="GO:0003676">
    <property type="term" value="F:nucleic acid binding"/>
    <property type="evidence" value="ECO:0007669"/>
    <property type="project" value="InterPro"/>
</dbReference>
<evidence type="ECO:0000313" key="2">
    <source>
        <dbReference type="EMBL" id="KAH1106160.1"/>
    </source>
</evidence>
<gene>
    <name evidence="2" type="ORF">J1N35_009928</name>
</gene>
<name>A0A9D3W1G4_9ROSI</name>
<proteinExistence type="predicted"/>
<dbReference type="GO" id="GO:0004523">
    <property type="term" value="F:RNA-DNA hybrid ribonuclease activity"/>
    <property type="evidence" value="ECO:0007669"/>
    <property type="project" value="InterPro"/>
</dbReference>
<dbReference type="EMBL" id="JAIQCV010000004">
    <property type="protein sequence ID" value="KAH1106160.1"/>
    <property type="molecule type" value="Genomic_DNA"/>
</dbReference>
<dbReference type="InterPro" id="IPR002156">
    <property type="entry name" value="RNaseH_domain"/>
</dbReference>
<dbReference type="Pfam" id="PF13456">
    <property type="entry name" value="RVT_3"/>
    <property type="match status" value="1"/>
</dbReference>
<evidence type="ECO:0000313" key="3">
    <source>
        <dbReference type="Proteomes" id="UP000828251"/>
    </source>
</evidence>
<organism evidence="2 3">
    <name type="scientific">Gossypium stocksii</name>
    <dbReference type="NCBI Taxonomy" id="47602"/>
    <lineage>
        <taxon>Eukaryota</taxon>
        <taxon>Viridiplantae</taxon>
        <taxon>Streptophyta</taxon>
        <taxon>Embryophyta</taxon>
        <taxon>Tracheophyta</taxon>
        <taxon>Spermatophyta</taxon>
        <taxon>Magnoliopsida</taxon>
        <taxon>eudicotyledons</taxon>
        <taxon>Gunneridae</taxon>
        <taxon>Pentapetalae</taxon>
        <taxon>rosids</taxon>
        <taxon>malvids</taxon>
        <taxon>Malvales</taxon>
        <taxon>Malvaceae</taxon>
        <taxon>Malvoideae</taxon>
        <taxon>Gossypium</taxon>
    </lineage>
</organism>
<comment type="caution">
    <text evidence="2">The sequence shown here is derived from an EMBL/GenBank/DDBJ whole genome shotgun (WGS) entry which is preliminary data.</text>
</comment>
<dbReference type="Proteomes" id="UP000828251">
    <property type="component" value="Unassembled WGS sequence"/>
</dbReference>
<reference evidence="2 3" key="1">
    <citation type="journal article" date="2021" name="Plant Biotechnol. J.">
        <title>Multi-omics assisted identification of the key and species-specific regulatory components of drought-tolerant mechanisms in Gossypium stocksii.</title>
        <authorList>
            <person name="Yu D."/>
            <person name="Ke L."/>
            <person name="Zhang D."/>
            <person name="Wu Y."/>
            <person name="Sun Y."/>
            <person name="Mei J."/>
            <person name="Sun J."/>
            <person name="Sun Y."/>
        </authorList>
    </citation>
    <scope>NUCLEOTIDE SEQUENCE [LARGE SCALE GENOMIC DNA]</scope>
    <source>
        <strain evidence="3">cv. E1</strain>
        <tissue evidence="2">Leaf</tissue>
    </source>
</reference>
<feature type="domain" description="RNase H type-1" evidence="1">
    <location>
        <begin position="34"/>
        <end position="71"/>
    </location>
</feature>
<keyword evidence="3" id="KW-1185">Reference proteome</keyword>
<evidence type="ECO:0000259" key="1">
    <source>
        <dbReference type="Pfam" id="PF13456"/>
    </source>
</evidence>
<sequence length="89" mass="10340">MDGKKGNKRYQRYQRVIKGIKAVNAIQEGYSEISNFALVRRILFILKSLKQWKIQHIARDDNLIADSLAKSVCSRRLGLRLIEDPPLWS</sequence>
<accession>A0A9D3W1G4</accession>
<dbReference type="AlphaFoldDB" id="A0A9D3W1G4"/>
<protein>
    <recommendedName>
        <fullName evidence="1">RNase H type-1 domain-containing protein</fullName>
    </recommendedName>
</protein>